<proteinExistence type="predicted"/>
<evidence type="ECO:0000313" key="3">
    <source>
        <dbReference type="Proteomes" id="UP000030111"/>
    </source>
</evidence>
<dbReference type="AlphaFoldDB" id="A0A0A2MK33"/>
<sequence length="263" mass="29633">MVFKTVNLFNQTNLMKTCTALLLLLITPAAALAQDEPIETDRPDQTETTATVPAGMFQSESGFTHRQAERNGRELILPETLWKYGINDKLELRLITEFEFNKYGDSLAQGLEPVDIGLKVNLWDEKGIVPETSIILTIKLPKVASKDLAVDYVAPEIRLLFQNTITDNIDLGYNLSADWDGTSPNPIFEYTLSPNFKLSETISAYAEAFGYLPEQQHATHWIDGGFKYLITKNIQVDISGGYELTSHNHFHSYFESVGFSFRI</sequence>
<keyword evidence="1" id="KW-0732">Signal</keyword>
<evidence type="ECO:0000256" key="1">
    <source>
        <dbReference type="SAM" id="SignalP"/>
    </source>
</evidence>
<dbReference type="Proteomes" id="UP000030111">
    <property type="component" value="Unassembled WGS sequence"/>
</dbReference>
<keyword evidence="3" id="KW-1185">Reference proteome</keyword>
<dbReference type="InterPro" id="IPR025737">
    <property type="entry name" value="FApF"/>
</dbReference>
<name>A0A0A2MK33_9FLAO</name>
<gene>
    <name evidence="2" type="ORF">Q766_15035</name>
</gene>
<protein>
    <recommendedName>
        <fullName evidence="4">Transporter</fullName>
    </recommendedName>
</protein>
<organism evidence="2 3">
    <name type="scientific">Flavobacterium subsaxonicum WB 4.1-42 = DSM 21790</name>
    <dbReference type="NCBI Taxonomy" id="1121898"/>
    <lineage>
        <taxon>Bacteria</taxon>
        <taxon>Pseudomonadati</taxon>
        <taxon>Bacteroidota</taxon>
        <taxon>Flavobacteriia</taxon>
        <taxon>Flavobacteriales</taxon>
        <taxon>Flavobacteriaceae</taxon>
        <taxon>Flavobacterium</taxon>
    </lineage>
</organism>
<comment type="caution">
    <text evidence="2">The sequence shown here is derived from an EMBL/GenBank/DDBJ whole genome shotgun (WGS) entry which is preliminary data.</text>
</comment>
<feature type="chain" id="PRO_5001991574" description="Transporter" evidence="1">
    <location>
        <begin position="34"/>
        <end position="263"/>
    </location>
</feature>
<reference evidence="2 3" key="1">
    <citation type="submission" date="2013-09" db="EMBL/GenBank/DDBJ databases">
        <authorList>
            <person name="Zeng Z."/>
            <person name="Chen C."/>
        </authorList>
    </citation>
    <scope>NUCLEOTIDE SEQUENCE [LARGE SCALE GENOMIC DNA]</scope>
    <source>
        <strain evidence="2 3">WB 4.1-42</strain>
    </source>
</reference>
<dbReference type="Pfam" id="PF13557">
    <property type="entry name" value="Phenol_MetA_deg"/>
    <property type="match status" value="1"/>
</dbReference>
<accession>A0A0A2MK33</accession>
<dbReference type="EMBL" id="JRLY01000013">
    <property type="protein sequence ID" value="KGO91956.1"/>
    <property type="molecule type" value="Genomic_DNA"/>
</dbReference>
<evidence type="ECO:0000313" key="2">
    <source>
        <dbReference type="EMBL" id="KGO91956.1"/>
    </source>
</evidence>
<dbReference type="eggNOG" id="ENOG502Z8AC">
    <property type="taxonomic scope" value="Bacteria"/>
</dbReference>
<feature type="signal peptide" evidence="1">
    <location>
        <begin position="1"/>
        <end position="33"/>
    </location>
</feature>
<evidence type="ECO:0008006" key="4">
    <source>
        <dbReference type="Google" id="ProtNLM"/>
    </source>
</evidence>
<dbReference type="STRING" id="1121898.GCA_000422725_03607"/>